<accession>A0AAD9P9U8</accession>
<comment type="caution">
    <text evidence="2">The sequence shown here is derived from an EMBL/GenBank/DDBJ whole genome shotgun (WGS) entry which is preliminary data.</text>
</comment>
<evidence type="ECO:0000313" key="2">
    <source>
        <dbReference type="EMBL" id="KAK2190876.1"/>
    </source>
</evidence>
<evidence type="ECO:0000256" key="1">
    <source>
        <dbReference type="SAM" id="MobiDB-lite"/>
    </source>
</evidence>
<keyword evidence="3" id="KW-1185">Reference proteome</keyword>
<gene>
    <name evidence="2" type="ORF">NP493_65g00007</name>
</gene>
<proteinExistence type="predicted"/>
<organism evidence="2 3">
    <name type="scientific">Ridgeia piscesae</name>
    <name type="common">Tubeworm</name>
    <dbReference type="NCBI Taxonomy" id="27915"/>
    <lineage>
        <taxon>Eukaryota</taxon>
        <taxon>Metazoa</taxon>
        <taxon>Spiralia</taxon>
        <taxon>Lophotrochozoa</taxon>
        <taxon>Annelida</taxon>
        <taxon>Polychaeta</taxon>
        <taxon>Sedentaria</taxon>
        <taxon>Canalipalpata</taxon>
        <taxon>Sabellida</taxon>
        <taxon>Siboglinidae</taxon>
        <taxon>Ridgeia</taxon>
    </lineage>
</organism>
<dbReference type="Proteomes" id="UP001209878">
    <property type="component" value="Unassembled WGS sequence"/>
</dbReference>
<protein>
    <submittedName>
        <fullName evidence="2">Uncharacterized protein</fullName>
    </submittedName>
</protein>
<evidence type="ECO:0000313" key="3">
    <source>
        <dbReference type="Proteomes" id="UP001209878"/>
    </source>
</evidence>
<feature type="region of interest" description="Disordered" evidence="1">
    <location>
        <begin position="1"/>
        <end position="22"/>
    </location>
</feature>
<dbReference type="AlphaFoldDB" id="A0AAD9P9U8"/>
<sequence length="77" mass="8648">MSLRQISASCEEREDDTGQPTRQFRSAWQDVRMPEEVCEDVATETGRQRVPNMKSGTLILLISGSCRQIEICGAIEC</sequence>
<name>A0AAD9P9U8_RIDPI</name>
<dbReference type="EMBL" id="JAODUO010000065">
    <property type="protein sequence ID" value="KAK2190876.1"/>
    <property type="molecule type" value="Genomic_DNA"/>
</dbReference>
<reference evidence="2" key="1">
    <citation type="journal article" date="2023" name="Mol. Biol. Evol.">
        <title>Third-Generation Sequencing Reveals the Adaptive Role of the Epigenome in Three Deep-Sea Polychaetes.</title>
        <authorList>
            <person name="Perez M."/>
            <person name="Aroh O."/>
            <person name="Sun Y."/>
            <person name="Lan Y."/>
            <person name="Juniper S.K."/>
            <person name="Young C.R."/>
            <person name="Angers B."/>
            <person name="Qian P.Y."/>
        </authorList>
    </citation>
    <scope>NUCLEOTIDE SEQUENCE</scope>
    <source>
        <strain evidence="2">R07B-5</strain>
    </source>
</reference>